<evidence type="ECO:0000256" key="1">
    <source>
        <dbReference type="SAM" id="Phobius"/>
    </source>
</evidence>
<evidence type="ECO:0000259" key="2">
    <source>
        <dbReference type="PROSITE" id="PS50222"/>
    </source>
</evidence>
<keyword evidence="1" id="KW-1133">Transmembrane helix</keyword>
<gene>
    <name evidence="3" type="ORF">EVOR1521_LOCUS2048</name>
</gene>
<feature type="transmembrane region" description="Helical" evidence="1">
    <location>
        <begin position="65"/>
        <end position="88"/>
    </location>
</feature>
<comment type="caution">
    <text evidence="3">The sequence shown here is derived from an EMBL/GenBank/DDBJ whole genome shotgun (WGS) entry which is preliminary data.</text>
</comment>
<accession>A0AA36MLE5</accession>
<dbReference type="EMBL" id="CAUJNA010000100">
    <property type="protein sequence ID" value="CAJ1371818.1"/>
    <property type="molecule type" value="Genomic_DNA"/>
</dbReference>
<keyword evidence="1" id="KW-0472">Membrane</keyword>
<evidence type="ECO:0000313" key="4">
    <source>
        <dbReference type="Proteomes" id="UP001178507"/>
    </source>
</evidence>
<sequence>MKQFIGNRRSEAQNVKVNIADLNLPPEAKEAFDVDGDGQVDIAEIIAYVNKHKALKKTYNFVTKAFFLTVVMMILFLVLCLASTVLAIQITKEVTVSNGALTATSATCVNGSETCTKPVATGPTKRESHTLTSTMPESVFEELKSISLKLPHQNGKLVSVTLDVSSFERRFVPTSRCGSVVDLETIHGTIMLDDNQLLVTEEFVEKMNERGYDLQDDVPISVDGGRRLSVGSDIAGMFNFIAEYEYKCESQVKPLRMLDPPFAFTLETYQMCEGSTCYSDVETLSGNGSNGSLKLPGFARDPHALETFVPGGFIKAKESVYAMASDKILTIQEWPNYPMMSLISMHDFAMGMFTQKQVFNETPTYCSSRESKDEENTVANMADFVIAAIGTTSYKSDPDLKFNRYLLYHKEHPNKVEAYVEFWEEVDTGMPHKYFLPNMENSPRAYFTSFRNISQDEFDAVEARLSRLDCHGPQIYGLVTPIMDADDTTPAHENMSTLEFYRALNSICLNEACQVSFGDDDYWNVILSLDALFRNRTEDVESDAPDGANATRRLASSIGVCLTDCKSLLANGWSYQRSSSKDKDFFGIVKFAYDTGTWTKGSSNPPMAYSSFKGSAQAGFSYNVPPVYISVRAHGAAQGEVTVRGSDGKVFSRYSGSVTLSFEGGLNIIIGQVTLGISGTISFEQASNPTSTPAMDVAGTIRGGITIKVLGGFVTASASVGLQARFWNLGPTFEGNDANDDEFAVAGKVRFKATIFWFFKMSFSAKMDIVKRRKLWSQTDLMGGYDPASIGLNCVEISKHDRDCSGTVQFRKFCPMNEEYSYDDPVNMQNCPYHYNTYDKSKGSMIFRHTNAAFFKSGVLSRDDAPEDVTWLCSSTGKSRDWGFRRRDGRRRWAKFAMANRFVIFGDEKNLGMVAYNCQY</sequence>
<dbReference type="GO" id="GO:0005509">
    <property type="term" value="F:calcium ion binding"/>
    <property type="evidence" value="ECO:0007669"/>
    <property type="project" value="InterPro"/>
</dbReference>
<dbReference type="Proteomes" id="UP001178507">
    <property type="component" value="Unassembled WGS sequence"/>
</dbReference>
<protein>
    <recommendedName>
        <fullName evidence="2">EF-hand domain-containing protein</fullName>
    </recommendedName>
</protein>
<proteinExistence type="predicted"/>
<name>A0AA36MLE5_9DINO</name>
<dbReference type="PROSITE" id="PS50222">
    <property type="entry name" value="EF_HAND_2"/>
    <property type="match status" value="1"/>
</dbReference>
<keyword evidence="1" id="KW-0812">Transmembrane</keyword>
<dbReference type="AlphaFoldDB" id="A0AA36MLE5"/>
<evidence type="ECO:0000313" key="3">
    <source>
        <dbReference type="EMBL" id="CAJ1371818.1"/>
    </source>
</evidence>
<organism evidence="3 4">
    <name type="scientific">Effrenium voratum</name>
    <dbReference type="NCBI Taxonomy" id="2562239"/>
    <lineage>
        <taxon>Eukaryota</taxon>
        <taxon>Sar</taxon>
        <taxon>Alveolata</taxon>
        <taxon>Dinophyceae</taxon>
        <taxon>Suessiales</taxon>
        <taxon>Symbiodiniaceae</taxon>
        <taxon>Effrenium</taxon>
    </lineage>
</organism>
<dbReference type="InterPro" id="IPR018247">
    <property type="entry name" value="EF_Hand_1_Ca_BS"/>
</dbReference>
<keyword evidence="4" id="KW-1185">Reference proteome</keyword>
<reference evidence="3" key="1">
    <citation type="submission" date="2023-08" db="EMBL/GenBank/DDBJ databases">
        <authorList>
            <person name="Chen Y."/>
            <person name="Shah S."/>
            <person name="Dougan E. K."/>
            <person name="Thang M."/>
            <person name="Chan C."/>
        </authorList>
    </citation>
    <scope>NUCLEOTIDE SEQUENCE</scope>
</reference>
<dbReference type="PROSITE" id="PS00018">
    <property type="entry name" value="EF_HAND_1"/>
    <property type="match status" value="1"/>
</dbReference>
<dbReference type="InterPro" id="IPR002048">
    <property type="entry name" value="EF_hand_dom"/>
</dbReference>
<feature type="domain" description="EF-hand" evidence="2">
    <location>
        <begin position="30"/>
        <end position="55"/>
    </location>
</feature>